<accession>B1KCU4</accession>
<evidence type="ECO:0000313" key="4">
    <source>
        <dbReference type="Proteomes" id="UP000002169"/>
    </source>
</evidence>
<proteinExistence type="predicted"/>
<dbReference type="InterPro" id="IPR032750">
    <property type="entry name" value="TnsD_C"/>
</dbReference>
<evidence type="ECO:0000259" key="2">
    <source>
        <dbReference type="Pfam" id="PF15978"/>
    </source>
</evidence>
<evidence type="ECO:0000313" key="3">
    <source>
        <dbReference type="EMBL" id="ACA96041.1"/>
    </source>
</evidence>
<organism evidence="3 4">
    <name type="scientific">Burkholderia orbicola (strain MC0-3)</name>
    <dbReference type="NCBI Taxonomy" id="406425"/>
    <lineage>
        <taxon>Bacteria</taxon>
        <taxon>Pseudomonadati</taxon>
        <taxon>Pseudomonadota</taxon>
        <taxon>Betaproteobacteria</taxon>
        <taxon>Burkholderiales</taxon>
        <taxon>Burkholderiaceae</taxon>
        <taxon>Burkholderia</taxon>
        <taxon>Burkholderia cepacia complex</taxon>
        <taxon>Burkholderia orbicola</taxon>
    </lineage>
</organism>
<dbReference type="AlphaFoldDB" id="B1KCU4"/>
<name>B1KCU4_BURO0</name>
<dbReference type="EMBL" id="CP000960">
    <property type="protein sequence ID" value="ACA96041.1"/>
    <property type="molecule type" value="Genomic_DNA"/>
</dbReference>
<feature type="domain" description="Transposon Tn7 transposition protein TnsD C-terminal" evidence="2">
    <location>
        <begin position="396"/>
        <end position="520"/>
    </location>
</feature>
<dbReference type="Proteomes" id="UP000002169">
    <property type="component" value="Chromosome 3"/>
</dbReference>
<dbReference type="RefSeq" id="WP_012337403.1">
    <property type="nucleotide sequence ID" value="NC_010512.1"/>
</dbReference>
<feature type="domain" description="Transposon Tn7 transposition protein TnsD C-terminal" evidence="2">
    <location>
        <begin position="205"/>
        <end position="311"/>
    </location>
</feature>
<gene>
    <name evidence="3" type="ordered locus">Bcenmc03_6940</name>
</gene>
<feature type="domain" description="TniQ" evidence="1">
    <location>
        <begin position="6"/>
        <end position="164"/>
    </location>
</feature>
<dbReference type="Pfam" id="PF06527">
    <property type="entry name" value="TniQ"/>
    <property type="match status" value="1"/>
</dbReference>
<sequence length="591" mass="67698">MIPLSFVPDLLPDELLYSWLARTLALNAMNYWSTINMTRLFGNRQVLPGIDLPTHLIDLDRNLGSSMPCRSLQATLDVATMYPYYRPFLAPEREPAIREIMHSGNGRILKVKLGIVSSGLSALPPLRYCPACVTADIDRYGCTYWHRLHQLPGVCLCPIHLTPLVDYFIRQTSGNRHAFVLPPSFSRPMIETQPHPSVVHFVTLSRALLEANLEAIDTTTRTEAYRSALVSAGFRKGVRTNYADLSSALNAYYETFNDLPFPDKLRRTTRGALSWLHQLLEYPKYSVHPLYHLLLIGYLFGDIECFQHALGRIPHDGLEGKDPPLSSTRYCQKPISEPEIDQWREKHIFLHHKRHGHREHEGKTDIHQEFVDRLAGVPIANTSFMPHHEAVSTLRIATRASLRKMHRGLWTLSAQTHLGAGVCVIGSHCKQTHRWLREHDRLWLQDMCRDLKIVHGTASRVDWVQRDHELCARLDDLLPTLPAIYATQRMAATRLMRQLGKANVMSKKYLSHLPRLQERLKYLAESPTDYQIRKIETCAHAMQARHVPVTLGRLQHCAAIRRWSPNVLTYAQALCEGEQGIRAKRESHKIR</sequence>
<dbReference type="HOGENOM" id="CLU_033785_1_0_4"/>
<evidence type="ECO:0008006" key="5">
    <source>
        <dbReference type="Google" id="ProtNLM"/>
    </source>
</evidence>
<dbReference type="Pfam" id="PF15978">
    <property type="entry name" value="TnsD"/>
    <property type="match status" value="2"/>
</dbReference>
<dbReference type="KEGG" id="bcm:Bcenmc03_6940"/>
<protein>
    <recommendedName>
        <fullName evidence="5">Transposon Tn7 transposition protein TnsD C-termianl domain-containing protein</fullName>
    </recommendedName>
</protein>
<dbReference type="InterPro" id="IPR009492">
    <property type="entry name" value="TniQ"/>
</dbReference>
<reference evidence="4" key="1">
    <citation type="submission" date="2008-02" db="EMBL/GenBank/DDBJ databases">
        <title>Complete sequence of chromosome 3 of Burkholderia cenocepacia MC0-3.</title>
        <authorList>
            <person name="Copeland A."/>
            <person name="Lucas S."/>
            <person name="Lapidus A."/>
            <person name="Barry K."/>
            <person name="Bruce D."/>
            <person name="Goodwin L."/>
            <person name="Glavina del Rio T."/>
            <person name="Dalin E."/>
            <person name="Tice H."/>
            <person name="Pitluck S."/>
            <person name="Chain P."/>
            <person name="Malfatti S."/>
            <person name="Shin M."/>
            <person name="Vergez L."/>
            <person name="Schmutz J."/>
            <person name="Larimer F."/>
            <person name="Land M."/>
            <person name="Hauser L."/>
            <person name="Kyrpides N."/>
            <person name="Mikhailova N."/>
            <person name="Tiedje J."/>
            <person name="Richardson P."/>
        </authorList>
    </citation>
    <scope>NUCLEOTIDE SEQUENCE [LARGE SCALE GENOMIC DNA]</scope>
    <source>
        <strain evidence="4">MC0-3</strain>
    </source>
</reference>
<evidence type="ECO:0000259" key="1">
    <source>
        <dbReference type="Pfam" id="PF06527"/>
    </source>
</evidence>